<dbReference type="Proteomes" id="UP000289340">
    <property type="component" value="Chromosome 11"/>
</dbReference>
<name>A0A445I4X4_GLYSO</name>
<dbReference type="InterPro" id="IPR038409">
    <property type="entry name" value="Ycf54-like_sf"/>
</dbReference>
<comment type="caution">
    <text evidence="3">The sequence shown here is derived from an EMBL/GenBank/DDBJ whole genome shotgun (WGS) entry which is preliminary data.</text>
</comment>
<gene>
    <name evidence="3" type="ORF">D0Y65_030695</name>
</gene>
<sequence>MLGVATLTLGSSTTMVAQNHAQQHATTLASANGNRRHSVSNRTHSLPMSLVSPTNQSFTFLSSFKEPTHARPFTTAVASVDSDQLDSSDPPTKNEATKYYFLVANAKFMLDEEEHFQEQLFERLRLFGERNQEQDFWLVIEPKFLDKFSNITKRLKRPAVALVSTNGPWITFMKLRLDRVLSDCFEAESLEEALAFNPTDLKFEKPEKWVAPYPKYESGWWKPFLPPVQTEVPIRIFPSTLGYFVSLVLALRHLCISYMTNGCKIAPLIPSFHESVPYINYDLPSVMVYLQTLLVTFPNLRLDSADGSCFFLLTNIGFASYDTCQHLTLCPG</sequence>
<dbReference type="InterPro" id="IPR019616">
    <property type="entry name" value="Ycf54"/>
</dbReference>
<evidence type="ECO:0000256" key="1">
    <source>
        <dbReference type="ARBA" id="ARBA00043978"/>
    </source>
</evidence>
<accession>A0A445I4X4</accession>
<organism evidence="3 4">
    <name type="scientific">Glycine soja</name>
    <name type="common">Wild soybean</name>
    <dbReference type="NCBI Taxonomy" id="3848"/>
    <lineage>
        <taxon>Eukaryota</taxon>
        <taxon>Viridiplantae</taxon>
        <taxon>Streptophyta</taxon>
        <taxon>Embryophyta</taxon>
        <taxon>Tracheophyta</taxon>
        <taxon>Spermatophyta</taxon>
        <taxon>Magnoliopsida</taxon>
        <taxon>eudicotyledons</taxon>
        <taxon>Gunneridae</taxon>
        <taxon>Pentapetalae</taxon>
        <taxon>rosids</taxon>
        <taxon>fabids</taxon>
        <taxon>Fabales</taxon>
        <taxon>Fabaceae</taxon>
        <taxon>Papilionoideae</taxon>
        <taxon>50 kb inversion clade</taxon>
        <taxon>NPAAA clade</taxon>
        <taxon>indigoferoid/millettioid clade</taxon>
        <taxon>Phaseoleae</taxon>
        <taxon>Glycine</taxon>
        <taxon>Glycine subgen. Soja</taxon>
    </lineage>
</organism>
<evidence type="ECO:0000313" key="4">
    <source>
        <dbReference type="Proteomes" id="UP000289340"/>
    </source>
</evidence>
<dbReference type="AlphaFoldDB" id="A0A445I4X4"/>
<keyword evidence="4" id="KW-1185">Reference proteome</keyword>
<dbReference type="PANTHER" id="PTHR35319">
    <property type="match status" value="1"/>
</dbReference>
<evidence type="ECO:0000256" key="2">
    <source>
        <dbReference type="SAM" id="MobiDB-lite"/>
    </source>
</evidence>
<feature type="compositionally biased region" description="Polar residues" evidence="2">
    <location>
        <begin position="19"/>
        <end position="33"/>
    </location>
</feature>
<evidence type="ECO:0008006" key="5">
    <source>
        <dbReference type="Google" id="ProtNLM"/>
    </source>
</evidence>
<protein>
    <recommendedName>
        <fullName evidence="5">Ycf54-like protein</fullName>
    </recommendedName>
</protein>
<reference evidence="3 4" key="1">
    <citation type="submission" date="2018-09" db="EMBL/GenBank/DDBJ databases">
        <title>A high-quality reference genome of wild soybean provides a powerful tool to mine soybean genomes.</title>
        <authorList>
            <person name="Xie M."/>
            <person name="Chung C.Y.L."/>
            <person name="Li M.-W."/>
            <person name="Wong F.-L."/>
            <person name="Chan T.-F."/>
            <person name="Lam H.-M."/>
        </authorList>
    </citation>
    <scope>NUCLEOTIDE SEQUENCE [LARGE SCALE GENOMIC DNA]</scope>
    <source>
        <strain evidence="4">cv. W05</strain>
        <tissue evidence="3">Hypocotyl of etiolated seedlings</tissue>
    </source>
</reference>
<feature type="region of interest" description="Disordered" evidence="2">
    <location>
        <begin position="19"/>
        <end position="48"/>
    </location>
</feature>
<dbReference type="Pfam" id="PF10674">
    <property type="entry name" value="Ycf54"/>
    <property type="match status" value="1"/>
</dbReference>
<dbReference type="Gene3D" id="3.30.70.1860">
    <property type="entry name" value="Uncharacterised protein family Ycf54"/>
    <property type="match status" value="1"/>
</dbReference>
<proteinExistence type="inferred from homology"/>
<comment type="similarity">
    <text evidence="1">Belongs to the ycf54 family.</text>
</comment>
<dbReference type="EMBL" id="QZWG01000011">
    <property type="protein sequence ID" value="RZB81051.1"/>
    <property type="molecule type" value="Genomic_DNA"/>
</dbReference>
<dbReference type="PANTHER" id="PTHR35319:SF2">
    <property type="entry name" value="YCF54"/>
    <property type="match status" value="1"/>
</dbReference>
<evidence type="ECO:0000313" key="3">
    <source>
        <dbReference type="EMBL" id="RZB81051.1"/>
    </source>
</evidence>